<organism evidence="2 3">
    <name type="scientific">Facklamia hominis</name>
    <dbReference type="NCBI Taxonomy" id="178214"/>
    <lineage>
        <taxon>Bacteria</taxon>
        <taxon>Bacillati</taxon>
        <taxon>Bacillota</taxon>
        <taxon>Bacilli</taxon>
        <taxon>Lactobacillales</taxon>
        <taxon>Aerococcaceae</taxon>
        <taxon>Facklamia</taxon>
    </lineage>
</organism>
<evidence type="ECO:0000313" key="3">
    <source>
        <dbReference type="Proteomes" id="UP001229251"/>
    </source>
</evidence>
<accession>A0AAJ1V2F3</accession>
<evidence type="ECO:0000256" key="1">
    <source>
        <dbReference type="ARBA" id="ARBA00005564"/>
    </source>
</evidence>
<dbReference type="GO" id="GO:0017057">
    <property type="term" value="F:6-phosphogluconolactonase activity"/>
    <property type="evidence" value="ECO:0007669"/>
    <property type="project" value="TreeGrafter"/>
</dbReference>
<dbReference type="InterPro" id="IPR019405">
    <property type="entry name" value="Lactonase_7-beta_prop"/>
</dbReference>
<keyword evidence="2" id="KW-0378">Hydrolase</keyword>
<dbReference type="Proteomes" id="UP001229251">
    <property type="component" value="Unassembled WGS sequence"/>
</dbReference>
<dbReference type="InterPro" id="IPR011048">
    <property type="entry name" value="Haem_d1_sf"/>
</dbReference>
<reference evidence="2" key="1">
    <citation type="submission" date="2023-05" db="EMBL/GenBank/DDBJ databases">
        <title>Cataloging the Phylogenetic Diversity of Human Bladder Bacteria.</title>
        <authorList>
            <person name="Du J."/>
        </authorList>
    </citation>
    <scope>NUCLEOTIDE SEQUENCE</scope>
    <source>
        <strain evidence="2">UMB1231</strain>
    </source>
</reference>
<comment type="caution">
    <text evidence="2">The sequence shown here is derived from an EMBL/GenBank/DDBJ whole genome shotgun (WGS) entry which is preliminary data.</text>
</comment>
<dbReference type="SUPFAM" id="SSF51004">
    <property type="entry name" value="C-terminal (heme d1) domain of cytochrome cd1-nitrite reductase"/>
    <property type="match status" value="1"/>
</dbReference>
<dbReference type="PANTHER" id="PTHR30344">
    <property type="entry name" value="6-PHOSPHOGLUCONOLACTONASE-RELATED"/>
    <property type="match status" value="1"/>
</dbReference>
<dbReference type="EMBL" id="JASOOE010000009">
    <property type="protein sequence ID" value="MDK7187445.1"/>
    <property type="molecule type" value="Genomic_DNA"/>
</dbReference>
<dbReference type="EC" id="3.1.1.-" evidence="2"/>
<proteinExistence type="inferred from homology"/>
<evidence type="ECO:0000313" key="2">
    <source>
        <dbReference type="EMBL" id="MDK7187445.1"/>
    </source>
</evidence>
<dbReference type="InterPro" id="IPR015943">
    <property type="entry name" value="WD40/YVTN_repeat-like_dom_sf"/>
</dbReference>
<dbReference type="InterPro" id="IPR050282">
    <property type="entry name" value="Cycloisomerase_2"/>
</dbReference>
<dbReference type="Gene3D" id="2.130.10.10">
    <property type="entry name" value="YVTN repeat-like/Quinoprotein amine dehydrogenase"/>
    <property type="match status" value="1"/>
</dbReference>
<name>A0AAJ1V2F3_9LACT</name>
<dbReference type="AlphaFoldDB" id="A0AAJ1V2F3"/>
<sequence>MESFILGGYTRLSNKGISQLNIFDFSKNTTHRQRQIAELNSPTYLCLSKDGRFLFSIIKDQPLSGVVAYERQADGNFQEVDRCLTSQVSACHICYRESSRSLYLSNYHLGTLDHYHFDDQCQLHHRQSLNHQKNSLLPVQDQSRIHCACLSSDQNWLYVCNLGGDEVLSYRIDSLGDLTLKHHMPTPAGSGPRHLVIHPNGKWGYLVNELANTTAFLTIQLDGQLEWGDSYPNIQTNEEKNQQEASGAAIKLSQDGHFLYVTSRFINQITVFEINQRTGQLKCIQTIPSHGQIPRDCCLSQTEDYLLVPHQDSEFLSVFKRHPQKGSLHFLHSAIPAPECVCIIADPAASLRKNDD</sequence>
<dbReference type="Pfam" id="PF10282">
    <property type="entry name" value="Lactonase"/>
    <property type="match status" value="1"/>
</dbReference>
<protein>
    <submittedName>
        <fullName evidence="2">Lactonase family protein</fullName>
        <ecNumber evidence="2">3.1.1.-</ecNumber>
    </submittedName>
</protein>
<dbReference type="RefSeq" id="WP_285065924.1">
    <property type="nucleotide sequence ID" value="NZ_JASOOE010000009.1"/>
</dbReference>
<dbReference type="PANTHER" id="PTHR30344:SF1">
    <property type="entry name" value="6-PHOSPHOGLUCONOLACTONASE"/>
    <property type="match status" value="1"/>
</dbReference>
<comment type="similarity">
    <text evidence="1">Belongs to the cycloisomerase 2 family.</text>
</comment>
<gene>
    <name evidence="2" type="ORF">QP433_05575</name>
</gene>